<keyword evidence="5" id="KW-1185">Reference proteome</keyword>
<evidence type="ECO:0000256" key="1">
    <source>
        <dbReference type="ARBA" id="ARBA00004328"/>
    </source>
</evidence>
<proteinExistence type="predicted"/>
<comment type="function">
    <text evidence="3">Late protein which is part of a large complex required for early virion morphogenesis. This complex participates in the formation of virosomes and the incorporation of virosomal contents into nascent immature virions.</text>
</comment>
<protein>
    <submittedName>
        <fullName evidence="4">Conserved hypothetical pox protein</fullName>
    </submittedName>
</protein>
<evidence type="ECO:0000256" key="2">
    <source>
        <dbReference type="ARBA" id="ARBA00022844"/>
    </source>
</evidence>
<dbReference type="GeneID" id="18158353"/>
<reference evidence="4 5" key="1">
    <citation type="submission" date="2011-10" db="EMBL/GenBank/DDBJ databases">
        <authorList>
            <person name="Darby A."/>
        </authorList>
    </citation>
    <scope>NUCLEOTIDE SEQUENCE [LARGE SCALE GENOMIC DNA]</scope>
    <source>
        <strain evidence="4">Red squirrel UK</strain>
    </source>
</reference>
<sequence>MDIYTVRDGAYPRPARRAPTEYFLLVGDHDAFVNARVRGDRRAFFAEYSVRPDDRGTLCARLVRSSARVRGRFIGVEDFLGAGCPARWANGLPPEPLAAGTDPGETLVRTVLASDGRPGGWRGLVFAQCPPALLPEGATLAGDPVSSPDALLSRPRLALALDADAAVRRAVFANATLRAAANAAVSGRGALLALCERLVPPRAGDVRTALVRASDPEGLRLVRLCHDRNRLRAFALAWFFGQTGDMPEKNEKILRAFAAVSEIL</sequence>
<reference evidence="4 5" key="2">
    <citation type="submission" date="2013-10" db="EMBL/GenBank/DDBJ databases">
        <title>The genome of epidemic Squirrel Poxvirus reveals novel virulence genes.</title>
        <authorList>
            <person name="Darby A.C."/>
            <person name="McInnes C.J."/>
            <person name="Kjaer K.H."/>
            <person name="Wood A.R."/>
            <person name="Hughes M."/>
            <person name="Martensen P.M."/>
            <person name="Radford A.D."/>
            <person name="Hall N."/>
            <person name="Chantrey J."/>
        </authorList>
    </citation>
    <scope>NUCLEOTIDE SEQUENCE [LARGE SCALE GENOMIC DNA]</scope>
    <source>
        <strain evidence="4">Red squirrel UK</strain>
    </source>
</reference>
<dbReference type="RefSeq" id="YP_008658499.1">
    <property type="nucleotide sequence ID" value="NC_022563.1"/>
</dbReference>
<name>U3UBA2_9POXV</name>
<gene>
    <name evidence="4" type="primary">D3R</name>
    <name evidence="4" type="ORF">SQPV_0740</name>
</gene>
<keyword evidence="2" id="KW-0946">Virion</keyword>
<evidence type="ECO:0000313" key="5">
    <source>
        <dbReference type="Proteomes" id="UP000144311"/>
    </source>
</evidence>
<dbReference type="Pfam" id="PF04580">
    <property type="entry name" value="Pox_D3"/>
    <property type="match status" value="1"/>
</dbReference>
<dbReference type="OrthoDB" id="8250at10239"/>
<dbReference type="EMBL" id="HE601899">
    <property type="protein sequence ID" value="CCD83257.1"/>
    <property type="molecule type" value="Genomic_DNA"/>
</dbReference>
<comment type="subcellular location">
    <subcellularLocation>
        <location evidence="1">Virion</location>
    </subcellularLocation>
</comment>
<organism evidence="4 5">
    <name type="scientific">Squirrelpox virus</name>
    <dbReference type="NCBI Taxonomy" id="240426"/>
    <lineage>
        <taxon>Viruses</taxon>
        <taxon>Varidnaviria</taxon>
        <taxon>Bamfordvirae</taxon>
        <taxon>Nucleocytoviricota</taxon>
        <taxon>Pokkesviricetes</taxon>
        <taxon>Chitovirales</taxon>
        <taxon>Poxviridae</taxon>
        <taxon>Chordopoxvirinae</taxon>
        <taxon>Sciuripoxvirus</taxon>
        <taxon>Sciuripoxvirus squirrelpox</taxon>
    </lineage>
</organism>
<dbReference type="Proteomes" id="UP000144311">
    <property type="component" value="Segment"/>
</dbReference>
<accession>U3UBA2</accession>
<dbReference type="InterPro" id="IPR007660">
    <property type="entry name" value="Poxvirus_D3"/>
</dbReference>
<evidence type="ECO:0000313" key="4">
    <source>
        <dbReference type="EMBL" id="CCD83257.1"/>
    </source>
</evidence>
<dbReference type="GO" id="GO:0044423">
    <property type="term" value="C:virion component"/>
    <property type="evidence" value="ECO:0007669"/>
    <property type="project" value="UniProtKB-KW"/>
</dbReference>
<dbReference type="KEGG" id="vg:18158353"/>
<evidence type="ECO:0000256" key="3">
    <source>
        <dbReference type="ARBA" id="ARBA00024939"/>
    </source>
</evidence>